<dbReference type="CDD" id="cd06170">
    <property type="entry name" value="LuxR_C_like"/>
    <property type="match status" value="1"/>
</dbReference>
<evidence type="ECO:0000259" key="4">
    <source>
        <dbReference type="PROSITE" id="PS50043"/>
    </source>
</evidence>
<dbReference type="SMART" id="SM00421">
    <property type="entry name" value="HTH_LUXR"/>
    <property type="match status" value="1"/>
</dbReference>
<dbReference type="PRINTS" id="PR00038">
    <property type="entry name" value="HTHLUXR"/>
</dbReference>
<keyword evidence="1" id="KW-0805">Transcription regulation</keyword>
<reference evidence="6" key="1">
    <citation type="submission" date="2016-06" db="EMBL/GenBank/DDBJ databases">
        <authorList>
            <person name="Varghese N."/>
            <person name="Submissions Spin"/>
        </authorList>
    </citation>
    <scope>NUCLEOTIDE SEQUENCE [LARGE SCALE GENOMIC DNA]</scope>
    <source>
        <strain evidence="6">DSM 43909</strain>
    </source>
</reference>
<dbReference type="GO" id="GO:0003677">
    <property type="term" value="F:DNA binding"/>
    <property type="evidence" value="ECO:0007669"/>
    <property type="project" value="UniProtKB-KW"/>
</dbReference>
<dbReference type="InterPro" id="IPR016032">
    <property type="entry name" value="Sig_transdc_resp-reg_C-effctor"/>
</dbReference>
<dbReference type="InterPro" id="IPR039420">
    <property type="entry name" value="WalR-like"/>
</dbReference>
<gene>
    <name evidence="5" type="ORF">GA0074695_4197</name>
</gene>
<dbReference type="PANTHER" id="PTHR43214">
    <property type="entry name" value="TWO-COMPONENT RESPONSE REGULATOR"/>
    <property type="match status" value="1"/>
</dbReference>
<dbReference type="AlphaFoldDB" id="A0A1C4YEK1"/>
<evidence type="ECO:0000313" key="5">
    <source>
        <dbReference type="EMBL" id="SCF19169.1"/>
    </source>
</evidence>
<feature type="domain" description="HTH luxR-type" evidence="4">
    <location>
        <begin position="144"/>
        <end position="209"/>
    </location>
</feature>
<accession>A0A1C4YEK1</accession>
<keyword evidence="3" id="KW-0804">Transcription</keyword>
<organism evidence="5 6">
    <name type="scientific">Micromonospora viridifaciens</name>
    <dbReference type="NCBI Taxonomy" id="1881"/>
    <lineage>
        <taxon>Bacteria</taxon>
        <taxon>Bacillati</taxon>
        <taxon>Actinomycetota</taxon>
        <taxon>Actinomycetes</taxon>
        <taxon>Micromonosporales</taxon>
        <taxon>Micromonosporaceae</taxon>
        <taxon>Micromonospora</taxon>
    </lineage>
</organism>
<dbReference type="EMBL" id="LT607411">
    <property type="protein sequence ID" value="SCF19169.1"/>
    <property type="molecule type" value="Genomic_DNA"/>
</dbReference>
<name>A0A1C4YEK1_MICVI</name>
<protein>
    <submittedName>
        <fullName evidence="5">DNA-binding response regulator, NarL/FixJ family, contains REC and HTH domains</fullName>
    </submittedName>
</protein>
<evidence type="ECO:0000256" key="3">
    <source>
        <dbReference type="ARBA" id="ARBA00023163"/>
    </source>
</evidence>
<keyword evidence="6" id="KW-1185">Reference proteome</keyword>
<dbReference type="Gene3D" id="3.40.50.2300">
    <property type="match status" value="1"/>
</dbReference>
<dbReference type="InterPro" id="IPR000792">
    <property type="entry name" value="Tscrpt_reg_LuxR_C"/>
</dbReference>
<proteinExistence type="predicted"/>
<dbReference type="Proteomes" id="UP000198242">
    <property type="component" value="Chromosome I"/>
</dbReference>
<dbReference type="PANTHER" id="PTHR43214:SF24">
    <property type="entry name" value="TRANSCRIPTIONAL REGULATORY PROTEIN NARL-RELATED"/>
    <property type="match status" value="1"/>
</dbReference>
<dbReference type="GO" id="GO:0006355">
    <property type="term" value="P:regulation of DNA-templated transcription"/>
    <property type="evidence" value="ECO:0007669"/>
    <property type="project" value="InterPro"/>
</dbReference>
<dbReference type="Pfam" id="PF00196">
    <property type="entry name" value="GerE"/>
    <property type="match status" value="1"/>
</dbReference>
<keyword evidence="2 5" id="KW-0238">DNA-binding</keyword>
<dbReference type="PROSITE" id="PS50043">
    <property type="entry name" value="HTH_LUXR_2"/>
    <property type="match status" value="1"/>
</dbReference>
<sequence>MSPPTPRIPVGVVSADVISRAGVLSQLRPRPEVLLLDDAEADQAQVTIIVADGVDEPTLQALRALRHQRTPAMVLVVTHIDDAGLIAAVEHGVAGIVRRCEASPDRLVCAIRAAAAGDGSVPPDLLGRLLKQVGALQRDVLAPHGLRSAGLHDREIEVLRLLADGFGTTEIAAKLSYSPRTIKNVLHDLTSRYHLRNRCHAVAYALRNGFIE</sequence>
<evidence type="ECO:0000256" key="2">
    <source>
        <dbReference type="ARBA" id="ARBA00023125"/>
    </source>
</evidence>
<dbReference type="SUPFAM" id="SSF46894">
    <property type="entry name" value="C-terminal effector domain of the bipartite response regulators"/>
    <property type="match status" value="1"/>
</dbReference>
<evidence type="ECO:0000256" key="1">
    <source>
        <dbReference type="ARBA" id="ARBA00023015"/>
    </source>
</evidence>
<dbReference type="OrthoDB" id="4309410at2"/>
<evidence type="ECO:0000313" key="6">
    <source>
        <dbReference type="Proteomes" id="UP000198242"/>
    </source>
</evidence>